<feature type="region of interest" description="Disordered" evidence="1">
    <location>
        <begin position="38"/>
        <end position="60"/>
    </location>
</feature>
<dbReference type="AlphaFoldDB" id="A0A3A3A1K1"/>
<dbReference type="PANTHER" id="PTHR37490:SF2">
    <property type="match status" value="1"/>
</dbReference>
<organism evidence="3 4">
    <name type="scientific">Aspergillus sclerotialis</name>
    <dbReference type="NCBI Taxonomy" id="2070753"/>
    <lineage>
        <taxon>Eukaryota</taxon>
        <taxon>Fungi</taxon>
        <taxon>Dikarya</taxon>
        <taxon>Ascomycota</taxon>
        <taxon>Pezizomycotina</taxon>
        <taxon>Eurotiomycetes</taxon>
        <taxon>Eurotiomycetidae</taxon>
        <taxon>Eurotiales</taxon>
        <taxon>Aspergillaceae</taxon>
        <taxon>Aspergillus</taxon>
        <taxon>Aspergillus subgen. Polypaecilum</taxon>
    </lineage>
</organism>
<evidence type="ECO:0000313" key="3">
    <source>
        <dbReference type="EMBL" id="RJE27457.1"/>
    </source>
</evidence>
<reference evidence="4" key="1">
    <citation type="submission" date="2017-02" db="EMBL/GenBank/DDBJ databases">
        <authorList>
            <person name="Tafer H."/>
            <person name="Lopandic K."/>
        </authorList>
    </citation>
    <scope>NUCLEOTIDE SEQUENCE [LARGE SCALE GENOMIC DNA]</scope>
    <source>
        <strain evidence="4">CBS 366.77</strain>
    </source>
</reference>
<dbReference type="Proteomes" id="UP000266188">
    <property type="component" value="Unassembled WGS sequence"/>
</dbReference>
<dbReference type="EMBL" id="MVGC01000003">
    <property type="protein sequence ID" value="RJE27457.1"/>
    <property type="molecule type" value="Genomic_DNA"/>
</dbReference>
<dbReference type="OrthoDB" id="426718at2759"/>
<feature type="chain" id="PRO_5017272043" evidence="2">
    <location>
        <begin position="25"/>
        <end position="331"/>
    </location>
</feature>
<accession>A0A3A3A1K1</accession>
<feature type="signal peptide" evidence="2">
    <location>
        <begin position="1"/>
        <end position="24"/>
    </location>
</feature>
<gene>
    <name evidence="3" type="ORF">PHISCL_00191</name>
</gene>
<dbReference type="PANTHER" id="PTHR37490">
    <property type="entry name" value="EXPRESSED PROTEIN"/>
    <property type="match status" value="1"/>
</dbReference>
<keyword evidence="2" id="KW-0732">Signal</keyword>
<evidence type="ECO:0000256" key="2">
    <source>
        <dbReference type="SAM" id="SignalP"/>
    </source>
</evidence>
<evidence type="ECO:0000313" key="4">
    <source>
        <dbReference type="Proteomes" id="UP000266188"/>
    </source>
</evidence>
<name>A0A3A3A1K1_9EURO</name>
<dbReference type="InterPro" id="IPR021838">
    <property type="entry name" value="DUF3431"/>
</dbReference>
<evidence type="ECO:0000256" key="1">
    <source>
        <dbReference type="SAM" id="MobiDB-lite"/>
    </source>
</evidence>
<protein>
    <submittedName>
        <fullName evidence="3">Uncharacterized protein</fullName>
    </submittedName>
</protein>
<keyword evidence="4" id="KW-1185">Reference proteome</keyword>
<dbReference type="STRING" id="2070753.A0A3A3A1K1"/>
<proteinExistence type="predicted"/>
<dbReference type="Pfam" id="PF11913">
    <property type="entry name" value="DUF3431"/>
    <property type="match status" value="1"/>
</dbReference>
<sequence>MKSVRLILASLLLLGLVLWGKTHLDRLRAQWSSFRALSDHPSGPAEKIGSVSSGGGSGSAMSAEELGIIGADDPRGSYGSGGMRPPESKFSTALQNTVNDKVIVVGKREDEDTDWVIDELPDWQHAIYTVDNPNAPLSLPQNKGKEANVYLQYIISNYDFLPSVIVFLHSHRSGYPQAWHTEFADHSNVRSIRMLQTDFVRKNGYANLRCNHKPGCPAEVQPFRAPDPGRPQEQALPEVWSVFFGDGSGSGGKSGTESGSKSGNGTAVPLPQVIAATCCSQFAVSREQVWARPLSDYQRFHRWVVETELDDDTSGRVMEYMWHIIFGKGPV</sequence>
<comment type="caution">
    <text evidence="3">The sequence shown here is derived from an EMBL/GenBank/DDBJ whole genome shotgun (WGS) entry which is preliminary data.</text>
</comment>